<dbReference type="CDD" id="cd04301">
    <property type="entry name" value="NAT_SF"/>
    <property type="match status" value="1"/>
</dbReference>
<keyword evidence="5 9" id="KW-0547">Nucleotide-binding</keyword>
<comment type="catalytic activity">
    <reaction evidence="9">
        <text>cytidine(34) in elongator tRNA(Met) + acetyl-CoA + ATP + H2O = N(4)-acetylcytidine(34) in elongator tRNA(Met) + ADP + phosphate + CoA + H(+)</text>
        <dbReference type="Rhea" id="RHEA:43788"/>
        <dbReference type="Rhea" id="RHEA-COMP:10693"/>
        <dbReference type="Rhea" id="RHEA-COMP:10694"/>
        <dbReference type="ChEBI" id="CHEBI:15377"/>
        <dbReference type="ChEBI" id="CHEBI:15378"/>
        <dbReference type="ChEBI" id="CHEBI:30616"/>
        <dbReference type="ChEBI" id="CHEBI:43474"/>
        <dbReference type="ChEBI" id="CHEBI:57287"/>
        <dbReference type="ChEBI" id="CHEBI:57288"/>
        <dbReference type="ChEBI" id="CHEBI:74900"/>
        <dbReference type="ChEBI" id="CHEBI:82748"/>
        <dbReference type="ChEBI" id="CHEBI:456216"/>
        <dbReference type="EC" id="2.3.1.193"/>
    </reaction>
</comment>
<evidence type="ECO:0000259" key="10">
    <source>
        <dbReference type="PROSITE" id="PS51186"/>
    </source>
</evidence>
<organism evidence="11 12">
    <name type="scientific">Photobacterium sp. (strain ATCC 43367)</name>
    <dbReference type="NCBI Taxonomy" id="379097"/>
    <lineage>
        <taxon>Bacteria</taxon>
        <taxon>Pseudomonadati</taxon>
        <taxon>Pseudomonadota</taxon>
        <taxon>Gammaproteobacteria</taxon>
        <taxon>Vibrionales</taxon>
        <taxon>Vibrionaceae</taxon>
        <taxon>Vibrio</taxon>
        <taxon>Vibrio oreintalis group</taxon>
    </lineage>
</organism>
<dbReference type="Pfam" id="PF08351">
    <property type="entry name" value="TmcA_N"/>
    <property type="match status" value="1"/>
</dbReference>
<dbReference type="HAMAP" id="MF_01886">
    <property type="entry name" value="tRNA_acetyltr_TmcA"/>
    <property type="match status" value="1"/>
</dbReference>
<feature type="binding site" evidence="9">
    <location>
        <position position="162"/>
    </location>
    <ligand>
        <name>ATP</name>
        <dbReference type="ChEBI" id="CHEBI:30616"/>
    </ligand>
</feature>
<dbReference type="STRING" id="379097.SE23_07345"/>
<protein>
    <recommendedName>
        <fullName evidence="9">tRNA(Met) cytidine acetyltransferase TmcA</fullName>
        <ecNumber evidence="9">2.3.1.193</ecNumber>
    </recommendedName>
</protein>
<feature type="binding site" evidence="9">
    <location>
        <position position="510"/>
    </location>
    <ligand>
        <name>acetyl-CoA</name>
        <dbReference type="ChEBI" id="CHEBI:57288"/>
    </ligand>
</feature>
<dbReference type="PANTHER" id="PTHR10925:SF5">
    <property type="entry name" value="RNA CYTIDINE ACETYLTRANSFERASE"/>
    <property type="match status" value="1"/>
</dbReference>
<sequence length="673" mass="74475">MNATHHFLSTLTDIANHNFHRYGVVLNGQHEWQVATAESVAESVTKSLQSEKVFQLGGEAIAYADLSVGYNKGQQLLGQECGLLICDLRSEFDANSFSAALGCLRGGGLLLVFPPEHNQSSLDGQWLQRCLANLYQLHQNQIPNLSALPSRHASSVELYQQQNVAVEKIRKVVEGHRKRPLVMVADRGRGKSSALGIAAAQLIQTRAMHILVCAPTLATVQPIFQHAERLLDSAQVQKGRLMLGDSVIEFIAPDDLLKRKPNCDCLFVDEASAIPIPMLQQMVAHYHRAVFSTTVHGYEGCGRGFTVKFQTWLQACRPGTQTYALSQPIRWNESDPLEGWLFETFLLDAELENAGCESHRTQLSRLDKQTLLDSPYLLRSCFALLVNAHYQTSPNDLLLLLNDDAMFLYATFERDVCVGCLLVVEEGGLDAATVSDIQQGRRRPKGQLVASSLASQLGIAEAAIESSLRIMRIAVHPELQGKGIGQEMVAQLQAQTSADFYSTSFGATSELVHFWRHSGFSPVKLGSSRDHASGTHSLLMVSGRASWIPAACDYYRLFIQFSLSNLFQHLESDLVRSLVDESDASVDVTDFDALIQGYLAGGAQYDSIAPVLDALWKRSPQIIQSMSDLLVAKIVQQQDWSECARLAQCAGRKHVEAMFKQQLEVWINQYRAC</sequence>
<dbReference type="InterPro" id="IPR000182">
    <property type="entry name" value="GNAT_dom"/>
</dbReference>
<dbReference type="GO" id="GO:0002101">
    <property type="term" value="P:tRNA wobble cytosine modification"/>
    <property type="evidence" value="ECO:0007669"/>
    <property type="project" value="UniProtKB-UniRule"/>
</dbReference>
<feature type="binding site" evidence="9">
    <location>
        <begin position="473"/>
        <end position="475"/>
    </location>
    <ligand>
        <name>acetyl-CoA</name>
        <dbReference type="ChEBI" id="CHEBI:57288"/>
    </ligand>
</feature>
<keyword evidence="8 9" id="KW-0012">Acyltransferase</keyword>
<dbReference type="Gene3D" id="3.40.50.11040">
    <property type="match status" value="1"/>
</dbReference>
<dbReference type="Proteomes" id="UP000030451">
    <property type="component" value="Unassembled WGS sequence"/>
</dbReference>
<accession>A0A0A5I2D4</accession>
<evidence type="ECO:0000256" key="2">
    <source>
        <dbReference type="ARBA" id="ARBA00022555"/>
    </source>
</evidence>
<dbReference type="InterPro" id="IPR007807">
    <property type="entry name" value="TcmA/NAT10_helicase"/>
</dbReference>
<dbReference type="OrthoDB" id="5578851at2"/>
<dbReference type="SUPFAM" id="SSF55729">
    <property type="entry name" value="Acyl-CoA N-acyltransferases (Nat)"/>
    <property type="match status" value="1"/>
</dbReference>
<dbReference type="Gene3D" id="3.40.630.30">
    <property type="match status" value="1"/>
</dbReference>
<keyword evidence="6 9" id="KW-0067">ATP-binding</keyword>
<evidence type="ECO:0000256" key="6">
    <source>
        <dbReference type="ARBA" id="ARBA00022840"/>
    </source>
</evidence>
<dbReference type="RefSeq" id="WP_038187923.1">
    <property type="nucleotide sequence ID" value="NZ_JRWP01000004.1"/>
</dbReference>
<dbReference type="EC" id="2.3.1.193" evidence="9"/>
<name>A0A0A5I2D4_PHOS4</name>
<dbReference type="GO" id="GO:0000049">
    <property type="term" value="F:tRNA binding"/>
    <property type="evidence" value="ECO:0007669"/>
    <property type="project" value="UniProtKB-UniRule"/>
</dbReference>
<keyword evidence="7 9" id="KW-0694">RNA-binding</keyword>
<dbReference type="PANTHER" id="PTHR10925">
    <property type="entry name" value="N-ACETYLTRANSFERASE 10"/>
    <property type="match status" value="1"/>
</dbReference>
<evidence type="ECO:0000256" key="3">
    <source>
        <dbReference type="ARBA" id="ARBA00022679"/>
    </source>
</evidence>
<evidence type="ECO:0000256" key="1">
    <source>
        <dbReference type="ARBA" id="ARBA00022490"/>
    </source>
</evidence>
<comment type="similarity">
    <text evidence="9">Belongs to the TmcA family.</text>
</comment>
<dbReference type="GO" id="GO:1904812">
    <property type="term" value="P:rRNA acetylation involved in maturation of SSU-rRNA"/>
    <property type="evidence" value="ECO:0007669"/>
    <property type="project" value="TreeGrafter"/>
</dbReference>
<dbReference type="GO" id="GO:0005737">
    <property type="term" value="C:cytoplasm"/>
    <property type="evidence" value="ECO:0007669"/>
    <property type="project" value="UniProtKB-SubCell"/>
</dbReference>
<dbReference type="SUPFAM" id="SSF52540">
    <property type="entry name" value="P-loop containing nucleoside triphosphate hydrolases"/>
    <property type="match status" value="1"/>
</dbReference>
<evidence type="ECO:0000256" key="9">
    <source>
        <dbReference type="HAMAP-Rule" id="MF_01886"/>
    </source>
</evidence>
<dbReference type="InterPro" id="IPR013562">
    <property type="entry name" value="TmcA/NAT10_N"/>
</dbReference>
<dbReference type="InterPro" id="IPR024914">
    <property type="entry name" value="tRNA_acetyltr_TmcA"/>
</dbReference>
<proteinExistence type="inferred from homology"/>
<dbReference type="GO" id="GO:1990883">
    <property type="term" value="F:18S rRNA cytidine N-acetyltransferase activity"/>
    <property type="evidence" value="ECO:0007669"/>
    <property type="project" value="TreeGrafter"/>
</dbReference>
<feature type="domain" description="N-acetyltransferase" evidence="10">
    <location>
        <begin position="376"/>
        <end position="545"/>
    </location>
</feature>
<evidence type="ECO:0000313" key="11">
    <source>
        <dbReference type="EMBL" id="KGY09929.1"/>
    </source>
</evidence>
<comment type="subcellular location">
    <subcellularLocation>
        <location evidence="9">Cytoplasm</location>
    </subcellularLocation>
</comment>
<dbReference type="AlphaFoldDB" id="A0A0A5I2D4"/>
<keyword evidence="4 9" id="KW-0819">tRNA processing</keyword>
<dbReference type="InterPro" id="IPR027417">
    <property type="entry name" value="P-loop_NTPase"/>
</dbReference>
<comment type="caution">
    <text evidence="9">Lacks conserved residue(s) required for the propagation of feature annotation.</text>
</comment>
<gene>
    <name evidence="9" type="primary">tmcA</name>
    <name evidence="11" type="ORF">NM06_03160</name>
</gene>
<dbReference type="Pfam" id="PF05127">
    <property type="entry name" value="NAT10_TcmA_helicase"/>
    <property type="match status" value="1"/>
</dbReference>
<dbReference type="Gene3D" id="3.40.50.300">
    <property type="entry name" value="P-loop containing nucleotide triphosphate hydrolases"/>
    <property type="match status" value="1"/>
</dbReference>
<dbReference type="EMBL" id="JRWP01000004">
    <property type="protein sequence ID" value="KGY09929.1"/>
    <property type="molecule type" value="Genomic_DNA"/>
</dbReference>
<evidence type="ECO:0000256" key="4">
    <source>
        <dbReference type="ARBA" id="ARBA00022694"/>
    </source>
</evidence>
<comment type="caution">
    <text evidence="11">The sequence shown here is derived from an EMBL/GenBank/DDBJ whole genome shotgun (WGS) entry which is preliminary data.</text>
</comment>
<feature type="binding site" evidence="9">
    <location>
        <position position="330"/>
    </location>
    <ligand>
        <name>ATP</name>
        <dbReference type="ChEBI" id="CHEBI:30616"/>
    </ligand>
</feature>
<keyword evidence="3 9" id="KW-0808">Transferase</keyword>
<evidence type="ECO:0000313" key="12">
    <source>
        <dbReference type="Proteomes" id="UP000030451"/>
    </source>
</evidence>
<evidence type="ECO:0000256" key="5">
    <source>
        <dbReference type="ARBA" id="ARBA00022741"/>
    </source>
</evidence>
<evidence type="ECO:0000256" key="7">
    <source>
        <dbReference type="ARBA" id="ARBA00022884"/>
    </source>
</evidence>
<evidence type="ECO:0000256" key="8">
    <source>
        <dbReference type="ARBA" id="ARBA00023315"/>
    </source>
</evidence>
<dbReference type="GO" id="GO:0051391">
    <property type="term" value="P:tRNA acetylation"/>
    <property type="evidence" value="ECO:0007669"/>
    <property type="project" value="UniProtKB-UniRule"/>
</dbReference>
<dbReference type="InterPro" id="IPR032672">
    <property type="entry name" value="TmcA/NAT10/Kre33"/>
</dbReference>
<dbReference type="InterPro" id="IPR016181">
    <property type="entry name" value="Acyl_CoA_acyltransferase"/>
</dbReference>
<reference evidence="11 12" key="1">
    <citation type="submission" date="2014-10" db="EMBL/GenBank/DDBJ databases">
        <title>Genome sequencing of Vibrio sinaloensis T08.</title>
        <authorList>
            <person name="Chan K.-G."/>
            <person name="Mohamad N.I."/>
        </authorList>
    </citation>
    <scope>NUCLEOTIDE SEQUENCE [LARGE SCALE GENOMIC DNA]</scope>
    <source>
        <strain evidence="11 12">T08</strain>
    </source>
</reference>
<dbReference type="GO" id="GO:0005524">
    <property type="term" value="F:ATP binding"/>
    <property type="evidence" value="ECO:0007669"/>
    <property type="project" value="UniProtKB-UniRule"/>
</dbReference>
<dbReference type="PROSITE" id="PS51186">
    <property type="entry name" value="GNAT"/>
    <property type="match status" value="1"/>
</dbReference>
<dbReference type="GO" id="GO:0051392">
    <property type="term" value="F:tRNA cytidine N4-acetyltransferase activity"/>
    <property type="evidence" value="ECO:0007669"/>
    <property type="project" value="UniProtKB-UniRule"/>
</dbReference>
<keyword evidence="1 9" id="KW-0963">Cytoplasm</keyword>
<dbReference type="Pfam" id="PF13718">
    <property type="entry name" value="GNAT_acetyltr_2"/>
    <property type="match status" value="2"/>
</dbReference>
<comment type="function">
    <text evidence="9">Catalyzes the formation of N(4)-acetylcytidine (ac(4)C) at the wobble position of tRNA(Met), by using acetyl-CoA as an acetyl donor and ATP (or GTP).</text>
</comment>
<keyword evidence="2 9" id="KW-0820">tRNA-binding</keyword>